<dbReference type="InterPro" id="IPR011335">
    <property type="entry name" value="Restrct_endonuc-II-like"/>
</dbReference>
<evidence type="ECO:0000256" key="8">
    <source>
        <dbReference type="ARBA" id="ARBA00022842"/>
    </source>
</evidence>
<evidence type="ECO:0000256" key="7">
    <source>
        <dbReference type="ARBA" id="ARBA00022801"/>
    </source>
</evidence>
<keyword evidence="7 13" id="KW-0378">Hydrolase</keyword>
<keyword evidence="9 13" id="KW-0233">DNA recombination</keyword>
<feature type="binding site" evidence="13">
    <location>
        <position position="73"/>
    </location>
    <ligand>
        <name>Mg(2+)</name>
        <dbReference type="ChEBI" id="CHEBI:18420"/>
    </ligand>
</feature>
<comment type="catalytic activity">
    <reaction evidence="13">
        <text>Endonucleolytic cleavage at a junction such as a reciprocal single-stranded crossover between two homologous DNA duplexes (Holliday junction).</text>
        <dbReference type="EC" id="3.1.21.10"/>
    </reaction>
</comment>
<evidence type="ECO:0000256" key="11">
    <source>
        <dbReference type="ARBA" id="ARBA00023447"/>
    </source>
</evidence>
<evidence type="ECO:0000313" key="15">
    <source>
        <dbReference type="Proteomes" id="UP000001258"/>
    </source>
</evidence>
<dbReference type="HOGENOM" id="CLU_096340_0_1_9"/>
<dbReference type="GO" id="GO:0007059">
    <property type="term" value="P:chromosome segregation"/>
    <property type="evidence" value="ECO:0007669"/>
    <property type="project" value="UniProtKB-UniRule"/>
</dbReference>
<dbReference type="InterPro" id="IPR011856">
    <property type="entry name" value="tRNA_endonuc-like_dom_sf"/>
</dbReference>
<dbReference type="PIRSF" id="PIRSF037785">
    <property type="entry name" value="RecU"/>
    <property type="match status" value="1"/>
</dbReference>
<evidence type="ECO:0000256" key="2">
    <source>
        <dbReference type="ARBA" id="ARBA00022490"/>
    </source>
</evidence>
<keyword evidence="5 13" id="KW-0255">Endonuclease</keyword>
<dbReference type="SUPFAM" id="SSF52980">
    <property type="entry name" value="Restriction endonuclease-like"/>
    <property type="match status" value="1"/>
</dbReference>
<evidence type="ECO:0000256" key="13">
    <source>
        <dbReference type="HAMAP-Rule" id="MF_00130"/>
    </source>
</evidence>
<evidence type="ECO:0000256" key="5">
    <source>
        <dbReference type="ARBA" id="ARBA00022759"/>
    </source>
</evidence>
<name>Q9K734_HALH5</name>
<keyword evidence="3 13" id="KW-0540">Nuclease</keyword>
<protein>
    <recommendedName>
        <fullName evidence="12 13">Holliday junction resolvase RecU</fullName>
        <ecNumber evidence="13">3.1.21.10</ecNumber>
    </recommendedName>
    <alternativeName>
        <fullName evidence="13">Recombination protein U homolog</fullName>
    </alternativeName>
</protein>
<feature type="site" description="Transition state stabilizer" evidence="13">
    <location>
        <position position="75"/>
    </location>
</feature>
<comment type="subcellular location">
    <subcellularLocation>
        <location evidence="1 13">Cytoplasm</location>
    </subcellularLocation>
</comment>
<dbReference type="Proteomes" id="UP000001258">
    <property type="component" value="Chromosome"/>
</dbReference>
<feature type="binding site" evidence="13">
    <location>
        <position position="92"/>
    </location>
    <ligand>
        <name>Mg(2+)</name>
        <dbReference type="ChEBI" id="CHEBI:18420"/>
    </ligand>
</feature>
<evidence type="ECO:0000256" key="4">
    <source>
        <dbReference type="ARBA" id="ARBA00022723"/>
    </source>
</evidence>
<evidence type="ECO:0000313" key="14">
    <source>
        <dbReference type="EMBL" id="BAB07258.1"/>
    </source>
</evidence>
<evidence type="ECO:0000256" key="1">
    <source>
        <dbReference type="ARBA" id="ARBA00004496"/>
    </source>
</evidence>
<evidence type="ECO:0000256" key="6">
    <source>
        <dbReference type="ARBA" id="ARBA00022763"/>
    </source>
</evidence>
<evidence type="ECO:0000256" key="12">
    <source>
        <dbReference type="ARBA" id="ARBA00029523"/>
    </source>
</evidence>
<dbReference type="PIR" id="C84092">
    <property type="entry name" value="C84092"/>
</dbReference>
<comment type="similarity">
    <text evidence="11 13">Belongs to the RecU family.</text>
</comment>
<gene>
    <name evidence="13" type="primary">recU</name>
    <name evidence="14" type="ordered locus">BH3539</name>
</gene>
<dbReference type="EMBL" id="BA000004">
    <property type="protein sequence ID" value="BAB07258.1"/>
    <property type="molecule type" value="Genomic_DNA"/>
</dbReference>
<sequence length="168" mass="19573">MRVSLANRGMSFEQLVEYTNRCYFIKGMADVRKVATPVKVLRISKGRIRDGFFEKKSTVDFIGVSHGRAIAFDAKSTRNRTRFPLSNIEPHQMAFLKSWKDQGAIAFFLVEFVKHQEVYFLPYREAEKWWEEAGEGGRKSIPYEWFVQNCDLVRPDKGIPLHYLKCLG</sequence>
<dbReference type="AlphaFoldDB" id="Q9K734"/>
<evidence type="ECO:0000256" key="9">
    <source>
        <dbReference type="ARBA" id="ARBA00023172"/>
    </source>
</evidence>
<feature type="binding site" evidence="13">
    <location>
        <position position="58"/>
    </location>
    <ligand>
        <name>Mg(2+)</name>
        <dbReference type="ChEBI" id="CHEBI:18420"/>
    </ligand>
</feature>
<dbReference type="GO" id="GO:0008821">
    <property type="term" value="F:crossover junction DNA endonuclease activity"/>
    <property type="evidence" value="ECO:0007669"/>
    <property type="project" value="UniProtKB-EC"/>
</dbReference>
<dbReference type="CDD" id="cd22354">
    <property type="entry name" value="RecU-like"/>
    <property type="match status" value="1"/>
</dbReference>
<dbReference type="GO" id="GO:0006281">
    <property type="term" value="P:DNA repair"/>
    <property type="evidence" value="ECO:0007669"/>
    <property type="project" value="UniProtKB-UniRule"/>
</dbReference>
<dbReference type="Gene3D" id="3.40.1350.10">
    <property type="match status" value="1"/>
</dbReference>
<keyword evidence="15" id="KW-1185">Reference proteome</keyword>
<accession>Q9K734</accession>
<dbReference type="eggNOG" id="COG3331">
    <property type="taxonomic scope" value="Bacteria"/>
</dbReference>
<dbReference type="OrthoDB" id="9783592at2"/>
<dbReference type="EC" id="3.1.21.10" evidence="13"/>
<feature type="binding site" evidence="13">
    <location>
        <position position="60"/>
    </location>
    <ligand>
        <name>Mg(2+)</name>
        <dbReference type="ChEBI" id="CHEBI:18420"/>
    </ligand>
</feature>
<dbReference type="GO" id="GO:0003676">
    <property type="term" value="F:nucleic acid binding"/>
    <property type="evidence" value="ECO:0007669"/>
    <property type="project" value="InterPro"/>
</dbReference>
<dbReference type="NCBIfam" id="NF002581">
    <property type="entry name" value="PRK02234.1-2"/>
    <property type="match status" value="1"/>
</dbReference>
<dbReference type="GO" id="GO:0000287">
    <property type="term" value="F:magnesium ion binding"/>
    <property type="evidence" value="ECO:0007669"/>
    <property type="project" value="UniProtKB-UniRule"/>
</dbReference>
<dbReference type="STRING" id="272558.gene:10729452"/>
<comment type="cofactor">
    <cofactor evidence="13">
        <name>Mg(2+)</name>
        <dbReference type="ChEBI" id="CHEBI:18420"/>
    </cofactor>
    <text evidence="13">Binds 1 Mg(2+) ion per subunit.</text>
</comment>
<dbReference type="GO" id="GO:0006310">
    <property type="term" value="P:DNA recombination"/>
    <property type="evidence" value="ECO:0007669"/>
    <property type="project" value="UniProtKB-UniRule"/>
</dbReference>
<reference evidence="14 15" key="1">
    <citation type="journal article" date="2000" name="Nucleic Acids Res.">
        <title>Complete genome sequence of the alkaliphilic bacterium Bacillus halodurans and genomic sequence comparison with Bacillus subtilis.</title>
        <authorList>
            <person name="Takami H."/>
            <person name="Nakasone K."/>
            <person name="Takaki Y."/>
            <person name="Maeno G."/>
            <person name="Sasaki R."/>
            <person name="Masui N."/>
            <person name="Fuji F."/>
            <person name="Hirama C."/>
            <person name="Nakamura Y."/>
            <person name="Ogasawara N."/>
            <person name="Kuhara S."/>
            <person name="Horikoshi K."/>
        </authorList>
    </citation>
    <scope>NUCLEOTIDE SEQUENCE [LARGE SCALE GENOMIC DNA]</scope>
    <source>
        <strain evidence="15">ATCC BAA-125 / DSM 18197 / FERM 7344 / JCM 9153 / C-125</strain>
    </source>
</reference>
<proteinExistence type="inferred from homology"/>
<dbReference type="KEGG" id="bha:BH3539"/>
<comment type="function">
    <text evidence="13">Endonuclease that resolves Holliday junction intermediates in genetic recombination. Cleaves mobile four-strand junctions by introducing symmetrical nicks in paired strands. Promotes annealing of linear ssDNA with homologous dsDNA. Required for DNA repair, homologous recombination and chromosome segregation.</text>
</comment>
<keyword evidence="10 13" id="KW-0234">DNA repair</keyword>
<keyword evidence="8 13" id="KW-0460">Magnesium</keyword>
<evidence type="ECO:0000256" key="10">
    <source>
        <dbReference type="ARBA" id="ARBA00023204"/>
    </source>
</evidence>
<keyword evidence="2 13" id="KW-0963">Cytoplasm</keyword>
<keyword evidence="4 13" id="KW-0479">Metal-binding</keyword>
<keyword evidence="6 13" id="KW-0227">DNA damage</keyword>
<dbReference type="GO" id="GO:0005737">
    <property type="term" value="C:cytoplasm"/>
    <property type="evidence" value="ECO:0007669"/>
    <property type="project" value="UniProtKB-SubCell"/>
</dbReference>
<dbReference type="InterPro" id="IPR004612">
    <property type="entry name" value="Resolv_RecU"/>
</dbReference>
<evidence type="ECO:0000256" key="3">
    <source>
        <dbReference type="ARBA" id="ARBA00022722"/>
    </source>
</evidence>
<organism evidence="14 15">
    <name type="scientific">Halalkalibacterium halodurans (strain ATCC BAA-125 / DSM 18197 / FERM 7344 / JCM 9153 / C-125)</name>
    <name type="common">Bacillus halodurans</name>
    <dbReference type="NCBI Taxonomy" id="272558"/>
    <lineage>
        <taxon>Bacteria</taxon>
        <taxon>Bacillati</taxon>
        <taxon>Bacillota</taxon>
        <taxon>Bacilli</taxon>
        <taxon>Bacillales</taxon>
        <taxon>Bacillaceae</taxon>
        <taxon>Halalkalibacterium (ex Joshi et al. 2022)</taxon>
    </lineage>
</organism>
<dbReference type="HAMAP" id="MF_00130">
    <property type="entry name" value="RecU"/>
    <property type="match status" value="1"/>
</dbReference>
<dbReference type="RefSeq" id="WP_010899668.1">
    <property type="nucleotide sequence ID" value="NC_002570.2"/>
</dbReference>
<dbReference type="Pfam" id="PF03838">
    <property type="entry name" value="RecU"/>
    <property type="match status" value="1"/>
</dbReference>